<evidence type="ECO:0000313" key="5">
    <source>
        <dbReference type="EMBL" id="RVT92742.1"/>
    </source>
</evidence>
<gene>
    <name evidence="5" type="ORF">EOD43_02135</name>
</gene>
<evidence type="ECO:0000256" key="1">
    <source>
        <dbReference type="ARBA" id="ARBA00007730"/>
    </source>
</evidence>
<evidence type="ECO:0000256" key="3">
    <source>
        <dbReference type="ARBA" id="ARBA00023002"/>
    </source>
</evidence>
<accession>A0A437M516</accession>
<dbReference type="InterPro" id="IPR051821">
    <property type="entry name" value="Asp/Asn_beta-hydroxylase"/>
</dbReference>
<dbReference type="PANTHER" id="PTHR46332">
    <property type="entry name" value="ASPARTATE BETA-HYDROXYLASE DOMAIN-CONTAINING PROTEIN 2"/>
    <property type="match status" value="1"/>
</dbReference>
<dbReference type="InterPro" id="IPR007803">
    <property type="entry name" value="Asp/Arg/Pro-Hydrxlase"/>
</dbReference>
<dbReference type="GO" id="GO:0016020">
    <property type="term" value="C:membrane"/>
    <property type="evidence" value="ECO:0007669"/>
    <property type="project" value="TreeGrafter"/>
</dbReference>
<dbReference type="OrthoDB" id="21665at2"/>
<reference evidence="5 6" key="1">
    <citation type="submission" date="2019-01" db="EMBL/GenBank/DDBJ databases">
        <authorList>
            <person name="Chen W.-M."/>
        </authorList>
    </citation>
    <scope>NUCLEOTIDE SEQUENCE [LARGE SCALE GENOMIC DNA]</scope>
    <source>
        <strain evidence="5 6">CCP-7</strain>
    </source>
</reference>
<dbReference type="InterPro" id="IPR011990">
    <property type="entry name" value="TPR-like_helical_dom_sf"/>
</dbReference>
<dbReference type="Gene3D" id="1.25.40.10">
    <property type="entry name" value="Tetratricopeptide repeat domain"/>
    <property type="match status" value="1"/>
</dbReference>
<dbReference type="GO" id="GO:0051213">
    <property type="term" value="F:dioxygenase activity"/>
    <property type="evidence" value="ECO:0007669"/>
    <property type="project" value="UniProtKB-KW"/>
</dbReference>
<evidence type="ECO:0000313" key="6">
    <source>
        <dbReference type="Proteomes" id="UP000282971"/>
    </source>
</evidence>
<evidence type="ECO:0000259" key="4">
    <source>
        <dbReference type="Pfam" id="PF05118"/>
    </source>
</evidence>
<dbReference type="SUPFAM" id="SSF51197">
    <property type="entry name" value="Clavaminate synthase-like"/>
    <property type="match status" value="1"/>
</dbReference>
<organism evidence="5 6">
    <name type="scientific">Sphingomonas crocodyli</name>
    <dbReference type="NCBI Taxonomy" id="1979270"/>
    <lineage>
        <taxon>Bacteria</taxon>
        <taxon>Pseudomonadati</taxon>
        <taxon>Pseudomonadota</taxon>
        <taxon>Alphaproteobacteria</taxon>
        <taxon>Sphingomonadales</taxon>
        <taxon>Sphingomonadaceae</taxon>
        <taxon>Sphingomonas</taxon>
    </lineage>
</organism>
<keyword evidence="2" id="KW-0223">Dioxygenase</keyword>
<name>A0A437M516_9SPHN</name>
<comment type="caution">
    <text evidence="5">The sequence shown here is derived from an EMBL/GenBank/DDBJ whole genome shotgun (WGS) entry which is preliminary data.</text>
</comment>
<proteinExistence type="inferred from homology"/>
<dbReference type="Pfam" id="PF05118">
    <property type="entry name" value="Asp_Arg_Hydrox"/>
    <property type="match status" value="1"/>
</dbReference>
<dbReference type="SUPFAM" id="SSF48452">
    <property type="entry name" value="TPR-like"/>
    <property type="match status" value="1"/>
</dbReference>
<dbReference type="AlphaFoldDB" id="A0A437M516"/>
<dbReference type="Gene3D" id="2.60.120.330">
    <property type="entry name" value="B-lactam Antibiotic, Isopenicillin N Synthase, Chain"/>
    <property type="match status" value="1"/>
</dbReference>
<comment type="similarity">
    <text evidence="1">Belongs to the aspartyl/asparaginyl beta-hydroxylase family.</text>
</comment>
<dbReference type="Proteomes" id="UP000282971">
    <property type="component" value="Unassembled WGS sequence"/>
</dbReference>
<feature type="domain" description="Aspartyl/asparaginy/proline hydroxylase" evidence="4">
    <location>
        <begin position="236"/>
        <end position="399"/>
    </location>
</feature>
<dbReference type="InterPro" id="IPR027443">
    <property type="entry name" value="IPNS-like_sf"/>
</dbReference>
<sequence length="421" mass="45937">MKPDSMTVDDLLTSAARARDAGDAVAERRLLDQALALAPDNPMILNACGMAALRGGDPAGARRLFQAAATRDRDQPALWINVATACRALNDDAGEQGALEQALTIDRRNFMAQLRLAELHERQGDAVAAAIGWSAVVQLAHAVEQKPPIVIDAQRRGEAFLSAHNRRIDARLDALVGDKVETMGDAARRFRACVDHSLGRRRIYTNQCAGLHYPFLPADEFFDRSHFPWLADFEARTDAIAAEAIAMLRGAGPMIRPYVQMDAGSPETKWSGLDGSLDWSACFLWEYGVRNDPVCAACPETAAALAAIPQTNIPGKAPSAFFSILRPGAHIPPHTGVTNTRAIIHLPLVVPGGCRFRVGGETREWRVGEAFAFDDTIEHEAWNDSDEIRIVLILDVWNPYLTTDEQQLLAAFFEAADTPVV</sequence>
<evidence type="ECO:0000256" key="2">
    <source>
        <dbReference type="ARBA" id="ARBA00022964"/>
    </source>
</evidence>
<protein>
    <recommendedName>
        <fullName evidence="4">Aspartyl/asparaginy/proline hydroxylase domain-containing protein</fullName>
    </recommendedName>
</protein>
<keyword evidence="6" id="KW-1185">Reference proteome</keyword>
<dbReference type="EMBL" id="SACN01000001">
    <property type="protein sequence ID" value="RVT92742.1"/>
    <property type="molecule type" value="Genomic_DNA"/>
</dbReference>
<dbReference type="PANTHER" id="PTHR46332:SF5">
    <property type="entry name" value="ASPARTATE BETA-HYDROXYLASE DOMAIN CONTAINING 2"/>
    <property type="match status" value="1"/>
</dbReference>
<keyword evidence="3" id="KW-0560">Oxidoreductase</keyword>